<protein>
    <submittedName>
        <fullName evidence="1">Uncharacterized protein</fullName>
    </submittedName>
</protein>
<comment type="caution">
    <text evidence="1">The sequence shown here is derived from an EMBL/GenBank/DDBJ whole genome shotgun (WGS) entry which is preliminary data.</text>
</comment>
<evidence type="ECO:0000313" key="2">
    <source>
        <dbReference type="Proteomes" id="UP000321518"/>
    </source>
</evidence>
<accession>A0A511KIH7</accession>
<evidence type="ECO:0000313" key="1">
    <source>
        <dbReference type="EMBL" id="GEM10167.1"/>
    </source>
</evidence>
<dbReference type="OrthoDB" id="2530173at2759"/>
<dbReference type="EMBL" id="BJWK01000010">
    <property type="protein sequence ID" value="GEM10167.1"/>
    <property type="molecule type" value="Genomic_DNA"/>
</dbReference>
<gene>
    <name evidence="1" type="ORF">Rt10032_c10g4184</name>
</gene>
<name>A0A511KIH7_RHOTO</name>
<organism evidence="1 2">
    <name type="scientific">Rhodotorula toruloides</name>
    <name type="common">Yeast</name>
    <name type="synonym">Rhodosporidium toruloides</name>
    <dbReference type="NCBI Taxonomy" id="5286"/>
    <lineage>
        <taxon>Eukaryota</taxon>
        <taxon>Fungi</taxon>
        <taxon>Dikarya</taxon>
        <taxon>Basidiomycota</taxon>
        <taxon>Pucciniomycotina</taxon>
        <taxon>Microbotryomycetes</taxon>
        <taxon>Sporidiobolales</taxon>
        <taxon>Sporidiobolaceae</taxon>
        <taxon>Rhodotorula</taxon>
    </lineage>
</organism>
<dbReference type="AlphaFoldDB" id="A0A511KIH7"/>
<proteinExistence type="predicted"/>
<sequence>MLVKSPTLAAVTTRAANELLVRIDIGGQSTFTTTVETLLTAHDEGSVPSGKLGEFVESILDEVRRDLARDDEQPSPSQVSARHLVVPALLHSDDDSRISSMSRAPSFAPWPILRSPFPFADNCAPGEAAGGVVFHGAEDPTSPIDPLVSTAAAVLTAKNILSASRCAGGVRAPILSPALEPCDVERVCVVESHTAVAGRHKSIRPDLGHMFSVGPAASSPLPFVVSSTGARFDDCATFGFSDALQGGLGPFFDVVSGQAHESVALFSRPSWPVDSSPSPSSPVTGAMIPVPDVNVPLQHVVERKSLDYGFTDETLEDIVALSAGRELHGPSTASNSDARKPSLCANEPAGLKQAMVSEDLTAPRCPAPPVSLDDSTMHIFLDRTDAALSSATHNSDLDTSAPLQAGDSTYSCLLTFFRTARLPPSLVLPRETSTNGSPDVDPLYLSLFSLHPSTLFALATSLRTVAAEARWLGCPAVQAACEVERKRVQRVVDWLLGANRGGQNEKQVVGAEGQAARAGWI</sequence>
<reference evidence="1 2" key="1">
    <citation type="submission" date="2019-07" db="EMBL/GenBank/DDBJ databases">
        <title>Rhodotorula toruloides NBRC10032 genome sequencing.</title>
        <authorList>
            <person name="Shida Y."/>
            <person name="Takaku H."/>
            <person name="Ogasawara W."/>
            <person name="Mori K."/>
        </authorList>
    </citation>
    <scope>NUCLEOTIDE SEQUENCE [LARGE SCALE GENOMIC DNA]</scope>
    <source>
        <strain evidence="1 2">NBRC10032</strain>
    </source>
</reference>
<dbReference type="Proteomes" id="UP000321518">
    <property type="component" value="Unassembled WGS sequence"/>
</dbReference>